<keyword evidence="2" id="KW-1185">Reference proteome</keyword>
<keyword evidence="1" id="KW-0808">Transferase</keyword>
<name>A0A6S6R6M8_9FIRM</name>
<dbReference type="InterPro" id="IPR051047">
    <property type="entry name" value="AccD/PCCB"/>
</dbReference>
<dbReference type="PROSITE" id="PS50980">
    <property type="entry name" value="COA_CT_NTER"/>
    <property type="match status" value="1"/>
</dbReference>
<organism evidence="1 2">
    <name type="scientific">Anaerocolumna cellulosilytica</name>
    <dbReference type="NCBI Taxonomy" id="433286"/>
    <lineage>
        <taxon>Bacteria</taxon>
        <taxon>Bacillati</taxon>
        <taxon>Bacillota</taxon>
        <taxon>Clostridia</taxon>
        <taxon>Lachnospirales</taxon>
        <taxon>Lachnospiraceae</taxon>
        <taxon>Anaerocolumna</taxon>
    </lineage>
</organism>
<gene>
    <name evidence="1" type="ORF">acsn021_26710</name>
</gene>
<dbReference type="PANTHER" id="PTHR43842:SF2">
    <property type="entry name" value="PROPIONYL-COA CARBOXYLASE BETA CHAIN, MITOCHONDRIAL"/>
    <property type="match status" value="1"/>
</dbReference>
<dbReference type="Gene3D" id="3.90.226.10">
    <property type="entry name" value="2-enoyl-CoA Hydratase, Chain A, domain 1"/>
    <property type="match status" value="2"/>
</dbReference>
<protein>
    <submittedName>
        <fullName evidence="1">Methylmalonyl-CoA carboxyltransferase</fullName>
    </submittedName>
</protein>
<dbReference type="GO" id="GO:0009317">
    <property type="term" value="C:acetyl-CoA carboxylase complex"/>
    <property type="evidence" value="ECO:0007669"/>
    <property type="project" value="TreeGrafter"/>
</dbReference>
<dbReference type="InterPro" id="IPR011763">
    <property type="entry name" value="COA_CT_C"/>
</dbReference>
<sequence>MNATSILSARERIELLLDENSFVEVGALVTRRNTDFNLKLKDIPSDGVITGYGVIDGNLVYVYSQDKAALNGTIGEMHAKKITHIYDLALKVGAPVIGLIDSAGLRLQEATDALHGFGEIYFKQTMASGVIPQITAVFGNCGGGLAVLTSLSDFAFMTRDARLYVNSPNAIEGNFTAKKDTSASEFQSKKGTVDFVLEDDTAVINSVRELITIIPSNNEDDASYDECTDDLNRLVPEIVSGLGNAAKVLTVISDDNYFMEVKAGYAREMVTGFIRLNGMTIGAVANCTEVSEAGNTITLDGMLTTKGCHKAEKFVQFCDAFHIPVLSLTDVVGFKAEIEEESTIAHASAKLTYAFSNATVPKVNIVIKKAYGSAYLVMNSKHIGADLVFALEGAEIGMMDAKSAARIIAEDHTKDLEEIASEYEKLQSSAEGAARRGYVDAIIEPASLRKHLIYAFEMLFTKREKRPSKKHGTL</sequence>
<dbReference type="Pfam" id="PF01039">
    <property type="entry name" value="Carboxyl_trans"/>
    <property type="match status" value="1"/>
</dbReference>
<dbReference type="EMBL" id="AP023367">
    <property type="protein sequence ID" value="BCJ95102.1"/>
    <property type="molecule type" value="Genomic_DNA"/>
</dbReference>
<reference evidence="1 2" key="1">
    <citation type="journal article" date="2016" name="Int. J. Syst. Evol. Microbiol.">
        <title>Descriptions of Anaerotaenia torta gen. nov., sp. nov. and Anaerocolumna cellulosilytica gen. nov., sp. nov. isolated from a methanogenic reactor of cattle waste.</title>
        <authorList>
            <person name="Uek A."/>
            <person name="Ohtaki Y."/>
            <person name="Kaku N."/>
            <person name="Ueki K."/>
        </authorList>
    </citation>
    <scope>NUCLEOTIDE SEQUENCE [LARGE SCALE GENOMIC DNA]</scope>
    <source>
        <strain evidence="1 2">SN021</strain>
    </source>
</reference>
<accession>A0A6S6R6M8</accession>
<dbReference type="InterPro" id="IPR011762">
    <property type="entry name" value="COA_CT_N"/>
</dbReference>
<dbReference type="GO" id="GO:0004658">
    <property type="term" value="F:propionyl-CoA carboxylase activity"/>
    <property type="evidence" value="ECO:0007669"/>
    <property type="project" value="TreeGrafter"/>
</dbReference>
<dbReference type="PROSITE" id="PS50989">
    <property type="entry name" value="COA_CT_CTER"/>
    <property type="match status" value="1"/>
</dbReference>
<dbReference type="RefSeq" id="WP_184095017.1">
    <property type="nucleotide sequence ID" value="NZ_AP023367.1"/>
</dbReference>
<dbReference type="PANTHER" id="PTHR43842">
    <property type="entry name" value="PROPIONYL-COA CARBOXYLASE BETA CHAIN"/>
    <property type="match status" value="1"/>
</dbReference>
<proteinExistence type="predicted"/>
<dbReference type="GO" id="GO:0016740">
    <property type="term" value="F:transferase activity"/>
    <property type="evidence" value="ECO:0007669"/>
    <property type="project" value="UniProtKB-KW"/>
</dbReference>
<dbReference type="SUPFAM" id="SSF52096">
    <property type="entry name" value="ClpP/crotonase"/>
    <property type="match status" value="2"/>
</dbReference>
<dbReference type="InterPro" id="IPR029045">
    <property type="entry name" value="ClpP/crotonase-like_dom_sf"/>
</dbReference>
<evidence type="ECO:0000313" key="2">
    <source>
        <dbReference type="Proteomes" id="UP000515561"/>
    </source>
</evidence>
<dbReference type="AlphaFoldDB" id="A0A6S6R6M8"/>
<dbReference type="InterPro" id="IPR034733">
    <property type="entry name" value="AcCoA_carboxyl_beta"/>
</dbReference>
<evidence type="ECO:0000313" key="1">
    <source>
        <dbReference type="EMBL" id="BCJ95102.1"/>
    </source>
</evidence>
<dbReference type="KEGG" id="acel:acsn021_26710"/>
<dbReference type="Proteomes" id="UP000515561">
    <property type="component" value="Chromosome"/>
</dbReference>